<dbReference type="InterPro" id="IPR001965">
    <property type="entry name" value="Znf_PHD"/>
</dbReference>
<keyword evidence="9" id="KW-0862">Zinc</keyword>
<dbReference type="InterPro" id="IPR041306">
    <property type="entry name" value="C5HCH"/>
</dbReference>
<keyword evidence="5" id="KW-0808">Transferase</keyword>
<keyword evidence="17" id="KW-1185">Reference proteome</keyword>
<dbReference type="SMART" id="SM00249">
    <property type="entry name" value="PHD"/>
    <property type="match status" value="1"/>
</dbReference>
<dbReference type="EMBL" id="JAHRIO010000392">
    <property type="protein sequence ID" value="MEQ2158004.1"/>
    <property type="molecule type" value="Genomic_DNA"/>
</dbReference>
<dbReference type="PROSITE" id="PS50868">
    <property type="entry name" value="POST_SET"/>
    <property type="match status" value="1"/>
</dbReference>
<evidence type="ECO:0000313" key="17">
    <source>
        <dbReference type="Proteomes" id="UP001476798"/>
    </source>
</evidence>
<dbReference type="InterPro" id="IPR001214">
    <property type="entry name" value="SET_dom"/>
</dbReference>
<keyword evidence="8 12" id="KW-0863">Zinc-finger</keyword>
<dbReference type="InterPro" id="IPR050777">
    <property type="entry name" value="SET2_Histone-Lys_MeTrsfase"/>
</dbReference>
<evidence type="ECO:0000256" key="4">
    <source>
        <dbReference type="ARBA" id="ARBA00022603"/>
    </source>
</evidence>
<evidence type="ECO:0000313" key="16">
    <source>
        <dbReference type="EMBL" id="MEQ2158004.1"/>
    </source>
</evidence>
<dbReference type="Pfam" id="PF00856">
    <property type="entry name" value="SET"/>
    <property type="match status" value="1"/>
</dbReference>
<dbReference type="Pfam" id="PF17982">
    <property type="entry name" value="C5HCH"/>
    <property type="match status" value="1"/>
</dbReference>
<keyword evidence="7" id="KW-0479">Metal-binding</keyword>
<dbReference type="InterPro" id="IPR046341">
    <property type="entry name" value="SET_dom_sf"/>
</dbReference>
<dbReference type="SMART" id="SM00508">
    <property type="entry name" value="PostSET"/>
    <property type="match status" value="1"/>
</dbReference>
<dbReference type="PROSITE" id="PS50016">
    <property type="entry name" value="ZF_PHD_2"/>
    <property type="match status" value="1"/>
</dbReference>
<evidence type="ECO:0000256" key="11">
    <source>
        <dbReference type="ARBA" id="ARBA00023242"/>
    </source>
</evidence>
<evidence type="ECO:0000259" key="14">
    <source>
        <dbReference type="PROSITE" id="PS50016"/>
    </source>
</evidence>
<keyword evidence="3" id="KW-0158">Chromosome</keyword>
<dbReference type="Proteomes" id="UP001476798">
    <property type="component" value="Unassembled WGS sequence"/>
</dbReference>
<feature type="domain" description="PHD-type" evidence="14">
    <location>
        <begin position="88"/>
        <end position="135"/>
    </location>
</feature>
<dbReference type="SUPFAM" id="SSF57903">
    <property type="entry name" value="FYVE/PHD zinc finger"/>
    <property type="match status" value="1"/>
</dbReference>
<evidence type="ECO:0000256" key="6">
    <source>
        <dbReference type="ARBA" id="ARBA00022691"/>
    </source>
</evidence>
<dbReference type="InterPro" id="IPR019787">
    <property type="entry name" value="Znf_PHD-finger"/>
</dbReference>
<protein>
    <submittedName>
        <fullName evidence="16">Histone-lysine N-methyltransferase nsd3</fullName>
    </submittedName>
</protein>
<comment type="caution">
    <text evidence="16">The sequence shown here is derived from an EMBL/GenBank/DDBJ whole genome shotgun (WGS) entry which is preliminary data.</text>
</comment>
<dbReference type="CDD" id="cd15661">
    <property type="entry name" value="PHD5_NSD3"/>
    <property type="match status" value="1"/>
</dbReference>
<gene>
    <name evidence="16" type="primary">NSD3_1</name>
    <name evidence="16" type="ORF">GOODEAATRI_007659</name>
</gene>
<feature type="region of interest" description="Disordered" evidence="13">
    <location>
        <begin position="183"/>
        <end position="210"/>
    </location>
</feature>
<evidence type="ECO:0000256" key="2">
    <source>
        <dbReference type="ARBA" id="ARBA00004286"/>
    </source>
</evidence>
<organism evidence="16 17">
    <name type="scientific">Goodea atripinnis</name>
    <dbReference type="NCBI Taxonomy" id="208336"/>
    <lineage>
        <taxon>Eukaryota</taxon>
        <taxon>Metazoa</taxon>
        <taxon>Chordata</taxon>
        <taxon>Craniata</taxon>
        <taxon>Vertebrata</taxon>
        <taxon>Euteleostomi</taxon>
        <taxon>Actinopterygii</taxon>
        <taxon>Neopterygii</taxon>
        <taxon>Teleostei</taxon>
        <taxon>Neoteleostei</taxon>
        <taxon>Acanthomorphata</taxon>
        <taxon>Ovalentaria</taxon>
        <taxon>Atherinomorphae</taxon>
        <taxon>Cyprinodontiformes</taxon>
        <taxon>Goodeidae</taxon>
        <taxon>Goodea</taxon>
    </lineage>
</organism>
<sequence length="210" mass="23459">MNHSCSPNCETQKWTVNGDVRIGLFALCDIEAGNRRKTCHCGSDNCSGFLGVQPTSTRVVMEKEERSKNAKLKPKKRKLRPEGKHTHEYFCFHCGEGGELVMCDRKDCPKAYHLLCLNLTKPPHGRWECPWHDCSICGASASSLCDFCPRSFCRDHEAGALTASSLDYRLCCSNHNPLSPLGSVSTQPRLFDRSPVRVKEESEAGRPAKE</sequence>
<feature type="compositionally biased region" description="Basic and acidic residues" evidence="13">
    <location>
        <begin position="190"/>
        <end position="210"/>
    </location>
</feature>
<keyword evidence="4" id="KW-0489">Methyltransferase</keyword>
<evidence type="ECO:0000256" key="7">
    <source>
        <dbReference type="ARBA" id="ARBA00022723"/>
    </source>
</evidence>
<dbReference type="InterPro" id="IPR011011">
    <property type="entry name" value="Znf_FYVE_PHD"/>
</dbReference>
<keyword evidence="11" id="KW-0539">Nucleus</keyword>
<dbReference type="Gene3D" id="3.30.40.10">
    <property type="entry name" value="Zinc/RING finger domain, C3HC4 (zinc finger)"/>
    <property type="match status" value="1"/>
</dbReference>
<evidence type="ECO:0000256" key="1">
    <source>
        <dbReference type="ARBA" id="ARBA00004123"/>
    </source>
</evidence>
<evidence type="ECO:0000256" key="12">
    <source>
        <dbReference type="PROSITE-ProRule" id="PRU00146"/>
    </source>
</evidence>
<evidence type="ECO:0000256" key="3">
    <source>
        <dbReference type="ARBA" id="ARBA00022454"/>
    </source>
</evidence>
<accession>A0ABV0MFX5</accession>
<dbReference type="InterPro" id="IPR003616">
    <property type="entry name" value="Post-SET_dom"/>
</dbReference>
<evidence type="ECO:0000259" key="15">
    <source>
        <dbReference type="PROSITE" id="PS50868"/>
    </source>
</evidence>
<evidence type="ECO:0000256" key="8">
    <source>
        <dbReference type="ARBA" id="ARBA00022771"/>
    </source>
</evidence>
<dbReference type="InterPro" id="IPR047527">
    <property type="entry name" value="PHD5_NSD3"/>
</dbReference>
<evidence type="ECO:0000256" key="10">
    <source>
        <dbReference type="ARBA" id="ARBA00022853"/>
    </source>
</evidence>
<comment type="subcellular location">
    <subcellularLocation>
        <location evidence="2">Chromosome</location>
    </subcellularLocation>
    <subcellularLocation>
        <location evidence="1">Nucleus</location>
    </subcellularLocation>
</comment>
<feature type="domain" description="Post-SET" evidence="15">
    <location>
        <begin position="35"/>
        <end position="51"/>
    </location>
</feature>
<dbReference type="Gene3D" id="2.170.270.10">
    <property type="entry name" value="SET domain"/>
    <property type="match status" value="1"/>
</dbReference>
<reference evidence="16 17" key="1">
    <citation type="submission" date="2021-06" db="EMBL/GenBank/DDBJ databases">
        <authorList>
            <person name="Palmer J.M."/>
        </authorList>
    </citation>
    <scope>NUCLEOTIDE SEQUENCE [LARGE SCALE GENOMIC DNA]</scope>
    <source>
        <strain evidence="16 17">GA_2019</strain>
        <tissue evidence="16">Muscle</tissue>
    </source>
</reference>
<keyword evidence="10" id="KW-0156">Chromatin regulator</keyword>
<dbReference type="Pfam" id="PF23011">
    <property type="entry name" value="PHD-1st_NSD"/>
    <property type="match status" value="1"/>
</dbReference>
<dbReference type="InterPro" id="IPR059153">
    <property type="entry name" value="NSD_PHD-1st"/>
</dbReference>
<evidence type="ECO:0000256" key="5">
    <source>
        <dbReference type="ARBA" id="ARBA00022679"/>
    </source>
</evidence>
<keyword evidence="6" id="KW-0949">S-adenosyl-L-methionine</keyword>
<name>A0ABV0MFX5_9TELE</name>
<proteinExistence type="predicted"/>
<dbReference type="PANTHER" id="PTHR22884">
    <property type="entry name" value="SET DOMAIN PROTEINS"/>
    <property type="match status" value="1"/>
</dbReference>
<dbReference type="InterPro" id="IPR013083">
    <property type="entry name" value="Znf_RING/FYVE/PHD"/>
</dbReference>
<evidence type="ECO:0000256" key="13">
    <source>
        <dbReference type="SAM" id="MobiDB-lite"/>
    </source>
</evidence>
<dbReference type="SUPFAM" id="SSF82199">
    <property type="entry name" value="SET domain"/>
    <property type="match status" value="1"/>
</dbReference>
<evidence type="ECO:0000256" key="9">
    <source>
        <dbReference type="ARBA" id="ARBA00022833"/>
    </source>
</evidence>